<feature type="active site" description="Proton acceptor" evidence="2">
    <location>
        <position position="128"/>
    </location>
</feature>
<comment type="caution">
    <text evidence="3">The sequence shown here is derived from an EMBL/GenBank/DDBJ whole genome shotgun (WGS) entry which is preliminary data.</text>
</comment>
<proteinExistence type="inferred from homology"/>
<dbReference type="GO" id="GO:0008664">
    <property type="term" value="F:RNA 2',3'-cyclic 3'-phosphodiesterase activity"/>
    <property type="evidence" value="ECO:0007669"/>
    <property type="project" value="UniProtKB-EC"/>
</dbReference>
<comment type="similarity">
    <text evidence="2">Belongs to the 2H phosphoesterase superfamily. ThpR family.</text>
</comment>
<organism evidence="3 4">
    <name type="scientific">Geoalkalibacter ferrihydriticus DSM 17813</name>
    <dbReference type="NCBI Taxonomy" id="1121915"/>
    <lineage>
        <taxon>Bacteria</taxon>
        <taxon>Pseudomonadati</taxon>
        <taxon>Thermodesulfobacteriota</taxon>
        <taxon>Desulfuromonadia</taxon>
        <taxon>Desulfuromonadales</taxon>
        <taxon>Geoalkalibacteraceae</taxon>
        <taxon>Geoalkalibacter</taxon>
    </lineage>
</organism>
<keyword evidence="1 2" id="KW-0378">Hydrolase</keyword>
<feature type="short sequence motif" description="HXTX 2" evidence="2">
    <location>
        <begin position="128"/>
        <end position="131"/>
    </location>
</feature>
<gene>
    <name evidence="3" type="ORF">GFER_11680</name>
</gene>
<sequence length="189" mass="21267">MSLRSFIAVPLPLELQQRILALQRDLAGVLDAVRWVKAEQIHLTLRFFPALPEECLDPVRETMLSVGNFHAPFRVEIGGLDAFPNLARPRVFWLGLTPEEPLLRLQQDLDEKLKMIGLGSDERPFRPHLTLGRARETRKISPARLAGYQNRVGETWSVTEMRCYQSRLTPAGAVHTCLFRAALGNAGSS</sequence>
<dbReference type="PANTHER" id="PTHR35561">
    <property type="entry name" value="RNA 2',3'-CYCLIC PHOSPHODIESTERASE"/>
    <property type="match status" value="1"/>
</dbReference>
<evidence type="ECO:0000313" key="3">
    <source>
        <dbReference type="EMBL" id="KIH76270.1"/>
    </source>
</evidence>
<evidence type="ECO:0000256" key="1">
    <source>
        <dbReference type="ARBA" id="ARBA00022801"/>
    </source>
</evidence>
<dbReference type="SUPFAM" id="SSF55144">
    <property type="entry name" value="LigT-like"/>
    <property type="match status" value="1"/>
</dbReference>
<reference evidence="3 4" key="1">
    <citation type="submission" date="2014-12" db="EMBL/GenBank/DDBJ databases">
        <title>Genomes of Geoalkalibacter ferrihydriticus and Geoalkalibacter subterraneus, two haloalkaliphilic metal-reducing members of the Geobacteraceae.</title>
        <authorList>
            <person name="Badalamenti J.P."/>
            <person name="Torres C.I."/>
            <person name="Krajmalnik-Brown R."/>
            <person name="Bond D.R."/>
        </authorList>
    </citation>
    <scope>NUCLEOTIDE SEQUENCE [LARGE SCALE GENOMIC DNA]</scope>
    <source>
        <strain evidence="3 4">DSM 17813</strain>
    </source>
</reference>
<accession>A0A0C2HMU5</accession>
<dbReference type="AlphaFoldDB" id="A0A0C2HMU5"/>
<dbReference type="RefSeq" id="WP_040099822.1">
    <property type="nucleotide sequence ID" value="NZ_JWJD01000004.1"/>
</dbReference>
<dbReference type="NCBIfam" id="TIGR02258">
    <property type="entry name" value="2_5_ligase"/>
    <property type="match status" value="1"/>
</dbReference>
<comment type="catalytic activity">
    <reaction evidence="2">
        <text>a 3'-end 2',3'-cyclophospho-ribonucleotide-RNA + H2O = a 3'-end 2'-phospho-ribonucleotide-RNA + H(+)</text>
        <dbReference type="Rhea" id="RHEA:11828"/>
        <dbReference type="Rhea" id="RHEA-COMP:10464"/>
        <dbReference type="Rhea" id="RHEA-COMP:17353"/>
        <dbReference type="ChEBI" id="CHEBI:15377"/>
        <dbReference type="ChEBI" id="CHEBI:15378"/>
        <dbReference type="ChEBI" id="CHEBI:83064"/>
        <dbReference type="ChEBI" id="CHEBI:173113"/>
        <dbReference type="EC" id="3.1.4.58"/>
    </reaction>
</comment>
<dbReference type="InterPro" id="IPR009097">
    <property type="entry name" value="Cyclic_Pdiesterase"/>
</dbReference>
<dbReference type="EMBL" id="JWJD01000004">
    <property type="protein sequence ID" value="KIH76270.1"/>
    <property type="molecule type" value="Genomic_DNA"/>
</dbReference>
<comment type="function">
    <text evidence="2">Hydrolyzes RNA 2',3'-cyclic phosphodiester to an RNA 2'-phosphomonoester.</text>
</comment>
<name>A0A0C2HMU5_9BACT</name>
<dbReference type="GO" id="GO:0004113">
    <property type="term" value="F:2',3'-cyclic-nucleotide 3'-phosphodiesterase activity"/>
    <property type="evidence" value="ECO:0007669"/>
    <property type="project" value="InterPro"/>
</dbReference>
<dbReference type="InterPro" id="IPR004175">
    <property type="entry name" value="RNA_CPDase"/>
</dbReference>
<dbReference type="Gene3D" id="3.90.1140.10">
    <property type="entry name" value="Cyclic phosphodiesterase"/>
    <property type="match status" value="1"/>
</dbReference>
<dbReference type="Pfam" id="PF13563">
    <property type="entry name" value="2_5_RNA_ligase2"/>
    <property type="match status" value="1"/>
</dbReference>
<feature type="short sequence motif" description="HXTX 1" evidence="2">
    <location>
        <begin position="42"/>
        <end position="45"/>
    </location>
</feature>
<keyword evidence="4" id="KW-1185">Reference proteome</keyword>
<dbReference type="HAMAP" id="MF_01940">
    <property type="entry name" value="RNA_CPDase"/>
    <property type="match status" value="1"/>
</dbReference>
<dbReference type="PANTHER" id="PTHR35561:SF1">
    <property type="entry name" value="RNA 2',3'-CYCLIC PHOSPHODIESTERASE"/>
    <property type="match status" value="1"/>
</dbReference>
<protein>
    <recommendedName>
        <fullName evidence="2">RNA 2',3'-cyclic phosphodiesterase</fullName>
        <shortName evidence="2">RNA 2',3'-CPDase</shortName>
        <ecNumber evidence="2">3.1.4.58</ecNumber>
    </recommendedName>
</protein>
<dbReference type="EC" id="3.1.4.58" evidence="2"/>
<evidence type="ECO:0000256" key="2">
    <source>
        <dbReference type="HAMAP-Rule" id="MF_01940"/>
    </source>
</evidence>
<dbReference type="Proteomes" id="UP000035068">
    <property type="component" value="Unassembled WGS sequence"/>
</dbReference>
<feature type="active site" description="Proton donor" evidence="2">
    <location>
        <position position="42"/>
    </location>
</feature>
<evidence type="ECO:0000313" key="4">
    <source>
        <dbReference type="Proteomes" id="UP000035068"/>
    </source>
</evidence>